<dbReference type="RefSeq" id="WP_058965668.1">
    <property type="nucleotide sequence ID" value="NZ_CABKVM010000018.1"/>
</dbReference>
<sequence>MPINLKEATGFLYLGTSPETSRENHSIAVPYPDQGKAPFTTSRLVDSARNAQGTMVGRMIGRSLDKQEMGWSTISCSLWWEMNRWFEDNHFTFYCHYFNFNTGRWLTRLMYISDVKVSPEIIDPGTGEPAFLRDASVNVIDCGVI</sequence>
<gene>
    <name evidence="1" type="ORF">EDD77_113111</name>
</gene>
<reference evidence="1 2" key="1">
    <citation type="submission" date="2019-03" db="EMBL/GenBank/DDBJ databases">
        <title>Genomic Encyclopedia of Type Strains, Phase IV (KMG-IV): sequencing the most valuable type-strain genomes for metagenomic binning, comparative biology and taxonomic classification.</title>
        <authorList>
            <person name="Goeker M."/>
        </authorList>
    </citation>
    <scope>NUCLEOTIDE SEQUENCE [LARGE SCALE GENOMIC DNA]</scope>
    <source>
        <strain evidence="1 2">DSM 100451</strain>
    </source>
</reference>
<organism evidence="1 2">
    <name type="scientific">Allofournierella massiliensis</name>
    <dbReference type="NCBI Taxonomy" id="1650663"/>
    <lineage>
        <taxon>Bacteria</taxon>
        <taxon>Bacillati</taxon>
        <taxon>Bacillota</taxon>
        <taxon>Clostridia</taxon>
        <taxon>Eubacteriales</taxon>
        <taxon>Oscillospiraceae</taxon>
        <taxon>Allofournierella</taxon>
    </lineage>
</organism>
<dbReference type="AlphaFoldDB" id="A0A4R1QV53"/>
<evidence type="ECO:0000313" key="1">
    <source>
        <dbReference type="EMBL" id="TCL56445.1"/>
    </source>
</evidence>
<name>A0A4R1QV53_9FIRM</name>
<proteinExistence type="predicted"/>
<protein>
    <submittedName>
        <fullName evidence="1">Uncharacterized protein</fullName>
    </submittedName>
</protein>
<accession>A0A4R1QV53</accession>
<dbReference type="EMBL" id="SLUM01000013">
    <property type="protein sequence ID" value="TCL56445.1"/>
    <property type="molecule type" value="Genomic_DNA"/>
</dbReference>
<dbReference type="STRING" id="1650663.GCA_001486665_02630"/>
<evidence type="ECO:0000313" key="2">
    <source>
        <dbReference type="Proteomes" id="UP000295184"/>
    </source>
</evidence>
<dbReference type="Proteomes" id="UP000295184">
    <property type="component" value="Unassembled WGS sequence"/>
</dbReference>
<comment type="caution">
    <text evidence="1">The sequence shown here is derived from an EMBL/GenBank/DDBJ whole genome shotgun (WGS) entry which is preliminary data.</text>
</comment>